<dbReference type="RefSeq" id="XP_029763165.1">
    <property type="nucleotide sequence ID" value="XM_029899040.1"/>
</dbReference>
<keyword evidence="3" id="KW-1185">Reference proteome</keyword>
<feature type="region of interest" description="Disordered" evidence="1">
    <location>
        <begin position="138"/>
        <end position="173"/>
    </location>
</feature>
<dbReference type="GeneID" id="40741346"/>
<gene>
    <name evidence="2" type="ORF">M438DRAFT_159771</name>
</gene>
<proteinExistence type="predicted"/>
<dbReference type="Proteomes" id="UP000030706">
    <property type="component" value="Unassembled WGS sequence"/>
</dbReference>
<reference evidence="2 3" key="1">
    <citation type="journal article" date="2014" name="BMC Genomics">
        <title>Genome sequencing of four Aureobasidium pullulans varieties: biotechnological potential, stress tolerance, and description of new species.</title>
        <authorList>
            <person name="Gostin Ar C."/>
            <person name="Ohm R.A."/>
            <person name="Kogej T."/>
            <person name="Sonjak S."/>
            <person name="Turk M."/>
            <person name="Zajc J."/>
            <person name="Zalar P."/>
            <person name="Grube M."/>
            <person name="Sun H."/>
            <person name="Han J."/>
            <person name="Sharma A."/>
            <person name="Chiniquy J."/>
            <person name="Ngan C.Y."/>
            <person name="Lipzen A."/>
            <person name="Barry K."/>
            <person name="Grigoriev I.V."/>
            <person name="Gunde-Cimerman N."/>
        </authorList>
    </citation>
    <scope>NUCLEOTIDE SEQUENCE [LARGE SCALE GENOMIC DNA]</scope>
    <source>
        <strain evidence="2 3">EXF-150</strain>
    </source>
</reference>
<accession>A0A074XN75</accession>
<evidence type="ECO:0000313" key="3">
    <source>
        <dbReference type="Proteomes" id="UP000030706"/>
    </source>
</evidence>
<dbReference type="HOGENOM" id="CLU_1547234_0_0_1"/>
<sequence>MWSLFAIQETGATGLLEVQSFLWAWDKARSKIEGRRANWMNIKYGKDGDKKGSDNSRQLGGAIAAAIREGFNCIPPRVLKSVTRGAAEVQEESETRALSGESISGSLSLMATVEKQRLCASLQLQFLVKRARKEEGNVGTLHTKTQARRCGSTQRSKMARNGNRVSGDGTWRG</sequence>
<evidence type="ECO:0000313" key="2">
    <source>
        <dbReference type="EMBL" id="KEQ86978.1"/>
    </source>
</evidence>
<evidence type="ECO:0000256" key="1">
    <source>
        <dbReference type="SAM" id="MobiDB-lite"/>
    </source>
</evidence>
<organism evidence="2 3">
    <name type="scientific">Aureobasidium pullulans EXF-150</name>
    <dbReference type="NCBI Taxonomy" id="1043002"/>
    <lineage>
        <taxon>Eukaryota</taxon>
        <taxon>Fungi</taxon>
        <taxon>Dikarya</taxon>
        <taxon>Ascomycota</taxon>
        <taxon>Pezizomycotina</taxon>
        <taxon>Dothideomycetes</taxon>
        <taxon>Dothideomycetidae</taxon>
        <taxon>Dothideales</taxon>
        <taxon>Saccotheciaceae</taxon>
        <taxon>Aureobasidium</taxon>
    </lineage>
</organism>
<dbReference type="EMBL" id="KL584977">
    <property type="protein sequence ID" value="KEQ86978.1"/>
    <property type="molecule type" value="Genomic_DNA"/>
</dbReference>
<dbReference type="AlphaFoldDB" id="A0A074XN75"/>
<protein>
    <submittedName>
        <fullName evidence="2">Uncharacterized protein</fullName>
    </submittedName>
</protein>
<name>A0A074XN75_AURPU</name>